<keyword evidence="1" id="KW-1133">Transmembrane helix</keyword>
<dbReference type="EMBL" id="SHKP01000004">
    <property type="protein sequence ID" value="RZU02233.1"/>
    <property type="molecule type" value="Genomic_DNA"/>
</dbReference>
<protein>
    <submittedName>
        <fullName evidence="2">Uncharacterized protein</fullName>
    </submittedName>
</protein>
<reference evidence="2 3" key="1">
    <citation type="submission" date="2019-02" db="EMBL/GenBank/DDBJ databases">
        <title>Genomic Encyclopedia of Type Strains, Phase IV (KMG-IV): sequencing the most valuable type-strain genomes for metagenomic binning, comparative biology and taxonomic classification.</title>
        <authorList>
            <person name="Goeker M."/>
        </authorList>
    </citation>
    <scope>NUCLEOTIDE SEQUENCE [LARGE SCALE GENOMIC DNA]</scope>
    <source>
        <strain evidence="2 3">DSM 19570</strain>
    </source>
</reference>
<evidence type="ECO:0000313" key="2">
    <source>
        <dbReference type="EMBL" id="RZU02233.1"/>
    </source>
</evidence>
<feature type="transmembrane region" description="Helical" evidence="1">
    <location>
        <begin position="16"/>
        <end position="34"/>
    </location>
</feature>
<proteinExistence type="predicted"/>
<gene>
    <name evidence="2" type="ORF">EV670_0254</name>
</gene>
<evidence type="ECO:0000256" key="1">
    <source>
        <dbReference type="SAM" id="Phobius"/>
    </source>
</evidence>
<evidence type="ECO:0000313" key="3">
    <source>
        <dbReference type="Proteomes" id="UP000293671"/>
    </source>
</evidence>
<sequence length="122" mass="12876">MSRGAPRSRLLQGGEWLAYAASCTLAGLLAWYLSGWALLATDGGSLSLFVSAVALRAIAAAAVGGAWIVAAQRCLELTDAELIEHGLGPRRPLRDTRGRQVALLLLLATGGIWVLLGMHDLR</sequence>
<organism evidence="2 3">
    <name type="scientific">Rivibacter subsaxonicus</name>
    <dbReference type="NCBI Taxonomy" id="457575"/>
    <lineage>
        <taxon>Bacteria</taxon>
        <taxon>Pseudomonadati</taxon>
        <taxon>Pseudomonadota</taxon>
        <taxon>Betaproteobacteria</taxon>
        <taxon>Burkholderiales</taxon>
        <taxon>Rivibacter</taxon>
    </lineage>
</organism>
<feature type="transmembrane region" description="Helical" evidence="1">
    <location>
        <begin position="101"/>
        <end position="119"/>
    </location>
</feature>
<keyword evidence="3" id="KW-1185">Reference proteome</keyword>
<keyword evidence="1" id="KW-0812">Transmembrane</keyword>
<accession>A0A4Q7VZT4</accession>
<dbReference type="AlphaFoldDB" id="A0A4Q7VZT4"/>
<keyword evidence="1" id="KW-0472">Membrane</keyword>
<feature type="transmembrane region" description="Helical" evidence="1">
    <location>
        <begin position="46"/>
        <end position="70"/>
    </location>
</feature>
<comment type="caution">
    <text evidence="2">The sequence shown here is derived from an EMBL/GenBank/DDBJ whole genome shotgun (WGS) entry which is preliminary data.</text>
</comment>
<name>A0A4Q7VZT4_9BURK</name>
<dbReference type="RefSeq" id="WP_130430011.1">
    <property type="nucleotide sequence ID" value="NZ_SHKP01000004.1"/>
</dbReference>
<dbReference type="Proteomes" id="UP000293671">
    <property type="component" value="Unassembled WGS sequence"/>
</dbReference>